<sequence length="91" mass="10737">MSDEQPQRDDAKMPWKTNGEGRQSNDNNKQWHPFLRERDVYNRSFSSRFFDVCNDAINTVKSMIEHDESGLLARRLVVVARVLRLWHVPPP</sequence>
<feature type="compositionally biased region" description="Polar residues" evidence="1">
    <location>
        <begin position="20"/>
        <end position="30"/>
    </location>
</feature>
<feature type="region of interest" description="Disordered" evidence="1">
    <location>
        <begin position="1"/>
        <end position="33"/>
    </location>
</feature>
<dbReference type="STRING" id="1437607.BISA_0657"/>
<dbReference type="EMBL" id="JGZN01000008">
    <property type="protein sequence ID" value="KFI92260.1"/>
    <property type="molecule type" value="Genomic_DNA"/>
</dbReference>
<proteinExistence type="predicted"/>
<gene>
    <name evidence="2" type="ORF">BISA_0657</name>
</gene>
<dbReference type="Proteomes" id="UP000029066">
    <property type="component" value="Unassembled WGS sequence"/>
</dbReference>
<name>A0A087D9R0_9BIFI</name>
<protein>
    <submittedName>
        <fullName evidence="2">Uncharacterized protein</fullName>
    </submittedName>
</protein>
<evidence type="ECO:0000313" key="2">
    <source>
        <dbReference type="EMBL" id="KFI92260.1"/>
    </source>
</evidence>
<accession>A0A087D9R0</accession>
<reference evidence="2 3" key="1">
    <citation type="submission" date="2014-03" db="EMBL/GenBank/DDBJ databases">
        <title>Genomics of Bifidobacteria.</title>
        <authorList>
            <person name="Ventura M."/>
            <person name="Milani C."/>
            <person name="Lugli G.A."/>
        </authorList>
    </citation>
    <scope>NUCLEOTIDE SEQUENCE [LARGE SCALE GENOMIC DNA]</scope>
    <source>
        <strain evidence="2 3">DSM 23967</strain>
    </source>
</reference>
<comment type="caution">
    <text evidence="2">The sequence shown here is derived from an EMBL/GenBank/DDBJ whole genome shotgun (WGS) entry which is preliminary data.</text>
</comment>
<dbReference type="AlphaFoldDB" id="A0A087D9R0"/>
<evidence type="ECO:0000313" key="3">
    <source>
        <dbReference type="Proteomes" id="UP000029066"/>
    </source>
</evidence>
<feature type="compositionally biased region" description="Basic and acidic residues" evidence="1">
    <location>
        <begin position="1"/>
        <end position="13"/>
    </location>
</feature>
<organism evidence="2 3">
    <name type="scientific">Bifidobacterium saguini DSM 23967</name>
    <dbReference type="NCBI Taxonomy" id="1437607"/>
    <lineage>
        <taxon>Bacteria</taxon>
        <taxon>Bacillati</taxon>
        <taxon>Actinomycetota</taxon>
        <taxon>Actinomycetes</taxon>
        <taxon>Bifidobacteriales</taxon>
        <taxon>Bifidobacteriaceae</taxon>
        <taxon>Bifidobacterium</taxon>
    </lineage>
</organism>
<dbReference type="RefSeq" id="WP_033890900.1">
    <property type="nucleotide sequence ID" value="NZ_JDUT01000004.1"/>
</dbReference>
<evidence type="ECO:0000256" key="1">
    <source>
        <dbReference type="SAM" id="MobiDB-lite"/>
    </source>
</evidence>